<dbReference type="Proteomes" id="UP000031526">
    <property type="component" value="Chromosome"/>
</dbReference>
<evidence type="ECO:0000313" key="2">
    <source>
        <dbReference type="EMBL" id="AJE44286.1"/>
    </source>
</evidence>
<dbReference type="KEGG" id="snq:CP978_33345"/>
<keyword evidence="4" id="KW-1185">Reference proteome</keyword>
<dbReference type="RefSeq" id="WP_043447272.1">
    <property type="nucleotide sequence ID" value="NZ_CP009313.1"/>
</dbReference>
<dbReference type="Gene3D" id="3.10.450.50">
    <property type="match status" value="1"/>
</dbReference>
<dbReference type="EMBL" id="CP023747">
    <property type="protein sequence ID" value="QEV42777.1"/>
    <property type="molecule type" value="Genomic_DNA"/>
</dbReference>
<dbReference type="Pfam" id="PF12680">
    <property type="entry name" value="SnoaL_2"/>
    <property type="match status" value="1"/>
</dbReference>
<organism evidence="2 4">
    <name type="scientific">Streptomyces nodosus</name>
    <dbReference type="NCBI Taxonomy" id="40318"/>
    <lineage>
        <taxon>Bacteria</taxon>
        <taxon>Bacillati</taxon>
        <taxon>Actinomycetota</taxon>
        <taxon>Actinomycetes</taxon>
        <taxon>Kitasatosporales</taxon>
        <taxon>Streptomycetaceae</taxon>
        <taxon>Streptomyces</taxon>
    </lineage>
</organism>
<name>A0A0B5DUC8_9ACTN</name>
<dbReference type="InterPro" id="IPR032710">
    <property type="entry name" value="NTF2-like_dom_sf"/>
</dbReference>
<proteinExistence type="predicted"/>
<dbReference type="AlphaFoldDB" id="A0A0B5DUC8"/>
<protein>
    <submittedName>
        <fullName evidence="3">Nuclear transport factor 2 family protein</fullName>
    </submittedName>
</protein>
<evidence type="ECO:0000313" key="4">
    <source>
        <dbReference type="Proteomes" id="UP000031526"/>
    </source>
</evidence>
<dbReference type="OrthoDB" id="8080938at2"/>
<evidence type="ECO:0000259" key="1">
    <source>
        <dbReference type="Pfam" id="PF12680"/>
    </source>
</evidence>
<evidence type="ECO:0000313" key="3">
    <source>
        <dbReference type="EMBL" id="QEV42777.1"/>
    </source>
</evidence>
<reference evidence="4" key="1">
    <citation type="submission" date="2014-09" db="EMBL/GenBank/DDBJ databases">
        <title>Sequence of the Streptomyces nodosus genome.</title>
        <authorList>
            <person name="Sweeney P."/>
            <person name="Stephens N."/>
            <person name="Murphy C."/>
            <person name="Caffrey P."/>
        </authorList>
    </citation>
    <scope>NUCLEOTIDE SEQUENCE [LARGE SCALE GENOMIC DNA]</scope>
    <source>
        <strain evidence="4">ATCC 14899</strain>
    </source>
</reference>
<dbReference type="InterPro" id="IPR037401">
    <property type="entry name" value="SnoaL-like"/>
</dbReference>
<dbReference type="HOGENOM" id="CLU_148715_1_0_11"/>
<reference evidence="3 5" key="3">
    <citation type="submission" date="2017-09" db="EMBL/GenBank/DDBJ databases">
        <title>Streptomyces genome completion.</title>
        <authorList>
            <person name="Lee N."/>
            <person name="Cho B.-K."/>
        </authorList>
    </citation>
    <scope>NUCLEOTIDE SEQUENCE [LARGE SCALE GENOMIC DNA]</scope>
    <source>
        <strain evidence="3 5">ATCC 14899</strain>
    </source>
</reference>
<accession>A0A0B5DUC8</accession>
<gene>
    <name evidence="3" type="ORF">CP978_33345</name>
    <name evidence="2" type="ORF">SNOD_33105</name>
</gene>
<feature type="domain" description="SnoaL-like" evidence="1">
    <location>
        <begin position="13"/>
        <end position="90"/>
    </location>
</feature>
<evidence type="ECO:0000313" key="5">
    <source>
        <dbReference type="Proteomes" id="UP000325763"/>
    </source>
</evidence>
<dbReference type="Proteomes" id="UP000325763">
    <property type="component" value="Chromosome"/>
</dbReference>
<dbReference type="STRING" id="40318.SNOD_33105"/>
<dbReference type="EMBL" id="CP009313">
    <property type="protein sequence ID" value="AJE44286.1"/>
    <property type="molecule type" value="Genomic_DNA"/>
</dbReference>
<reference evidence="2 4" key="2">
    <citation type="journal article" date="2016" name="Appl. Microbiol. Biotechnol.">
        <title>Exploiting the genome sequence of Streptomyces nodosus for enhanced antibiotic production.</title>
        <authorList>
            <person name="Sweeney P."/>
            <person name="Murphy C.D."/>
            <person name="Caffrey P."/>
        </authorList>
    </citation>
    <scope>NUCLEOTIDE SEQUENCE [LARGE SCALE GENOMIC DNA]</scope>
    <source>
        <strain evidence="2 4">ATCC 14899</strain>
    </source>
</reference>
<dbReference type="SUPFAM" id="SSF54427">
    <property type="entry name" value="NTF2-like"/>
    <property type="match status" value="1"/>
</dbReference>
<sequence>MTTIATAPPVIGRYFALAPSRDTEEYFALFAADALVEDEGREYRGIDSIRAWRTAVPLVAYTITGIEPAGEGVVVTCTVTGDFPGSPFAGLKFHFEQFDANQVKVLRIRT</sequence>